<dbReference type="EC" id="2.7.7.70" evidence="1"/>
<organism evidence="9 10">
    <name type="scientific">Advenella alkanexedens</name>
    <dbReference type="NCBI Taxonomy" id="1481665"/>
    <lineage>
        <taxon>Bacteria</taxon>
        <taxon>Pseudomonadati</taxon>
        <taxon>Pseudomonadota</taxon>
        <taxon>Betaproteobacteria</taxon>
        <taxon>Burkholderiales</taxon>
        <taxon>Alcaligenaceae</taxon>
    </lineage>
</organism>
<keyword evidence="5" id="KW-0067">ATP-binding</keyword>
<keyword evidence="6" id="KW-0119">Carbohydrate metabolism</keyword>
<dbReference type="Gene3D" id="3.40.50.620">
    <property type="entry name" value="HUPs"/>
    <property type="match status" value="1"/>
</dbReference>
<evidence type="ECO:0000313" key="9">
    <source>
        <dbReference type="EMBL" id="MBV4398079.1"/>
    </source>
</evidence>
<evidence type="ECO:0000256" key="5">
    <source>
        <dbReference type="ARBA" id="ARBA00022840"/>
    </source>
</evidence>
<sequence>MAIRFEKKILGREQCVRAVEKGEFKRPLVFTNGVFDILHRGHVSYLDQAAQLGATLIVAVNTDESVRRLGKAPDRPLNRQEDREALLAALACVTAVTHFSEDTPLELITQLKPDIIVKGGDYDMEKLPETAMVKSWGGKAIAIPFEFERSTTSLVKKIREAGQAPEADG</sequence>
<evidence type="ECO:0000259" key="8">
    <source>
        <dbReference type="Pfam" id="PF01467"/>
    </source>
</evidence>
<evidence type="ECO:0000256" key="6">
    <source>
        <dbReference type="ARBA" id="ARBA00023277"/>
    </source>
</evidence>
<dbReference type="PANTHER" id="PTHR43793:SF2">
    <property type="entry name" value="BIFUNCTIONAL PROTEIN HLDE"/>
    <property type="match status" value="1"/>
</dbReference>
<proteinExistence type="predicted"/>
<accession>A0ABS6NR31</accession>
<dbReference type="RefSeq" id="WP_169293272.1">
    <property type="nucleotide sequence ID" value="NZ_JAHSPR010000011.1"/>
</dbReference>
<dbReference type="InterPro" id="IPR050385">
    <property type="entry name" value="Archaeal_FAD_synthase"/>
</dbReference>
<evidence type="ECO:0000256" key="2">
    <source>
        <dbReference type="ARBA" id="ARBA00022679"/>
    </source>
</evidence>
<comment type="caution">
    <text evidence="9">The sequence shown here is derived from an EMBL/GenBank/DDBJ whole genome shotgun (WGS) entry which is preliminary data.</text>
</comment>
<evidence type="ECO:0000256" key="4">
    <source>
        <dbReference type="ARBA" id="ARBA00022741"/>
    </source>
</evidence>
<evidence type="ECO:0000256" key="3">
    <source>
        <dbReference type="ARBA" id="ARBA00022695"/>
    </source>
</evidence>
<keyword evidence="3 9" id="KW-0548">Nucleotidyltransferase</keyword>
<dbReference type="InterPro" id="IPR004821">
    <property type="entry name" value="Cyt_trans-like"/>
</dbReference>
<dbReference type="EMBL" id="JAHSPR010000011">
    <property type="protein sequence ID" value="MBV4398079.1"/>
    <property type="molecule type" value="Genomic_DNA"/>
</dbReference>
<keyword evidence="2" id="KW-0808">Transferase</keyword>
<dbReference type="InterPro" id="IPR014729">
    <property type="entry name" value="Rossmann-like_a/b/a_fold"/>
</dbReference>
<dbReference type="Proteomes" id="UP000722165">
    <property type="component" value="Unassembled WGS sequence"/>
</dbReference>
<reference evidence="9 10" key="1">
    <citation type="submission" date="2021-06" db="EMBL/GenBank/DDBJ databases">
        <authorList>
            <person name="Lu T."/>
            <person name="Wang Q."/>
            <person name="Han X."/>
        </authorList>
    </citation>
    <scope>NUCLEOTIDE SEQUENCE [LARGE SCALE GENOMIC DNA]</scope>
    <source>
        <strain evidence="9 10">LAM0050</strain>
    </source>
</reference>
<protein>
    <recommendedName>
        <fullName evidence="1">D-glycero-beta-D-manno-heptose 1-phosphate adenylyltransferase</fullName>
        <ecNumber evidence="1">2.7.7.70</ecNumber>
    </recommendedName>
</protein>
<dbReference type="SUPFAM" id="SSF52374">
    <property type="entry name" value="Nucleotidylyl transferase"/>
    <property type="match status" value="1"/>
</dbReference>
<feature type="domain" description="Cytidyltransferase-like" evidence="8">
    <location>
        <begin position="30"/>
        <end position="125"/>
    </location>
</feature>
<evidence type="ECO:0000313" key="10">
    <source>
        <dbReference type="Proteomes" id="UP000722165"/>
    </source>
</evidence>
<evidence type="ECO:0000256" key="7">
    <source>
        <dbReference type="ARBA" id="ARBA00047428"/>
    </source>
</evidence>
<evidence type="ECO:0000256" key="1">
    <source>
        <dbReference type="ARBA" id="ARBA00012519"/>
    </source>
</evidence>
<dbReference type="GO" id="GO:0016779">
    <property type="term" value="F:nucleotidyltransferase activity"/>
    <property type="evidence" value="ECO:0007669"/>
    <property type="project" value="UniProtKB-KW"/>
</dbReference>
<dbReference type="NCBIfam" id="TIGR00125">
    <property type="entry name" value="cyt_tran_rel"/>
    <property type="match status" value="1"/>
</dbReference>
<dbReference type="Pfam" id="PF01467">
    <property type="entry name" value="CTP_transf_like"/>
    <property type="match status" value="1"/>
</dbReference>
<dbReference type="InterPro" id="IPR011914">
    <property type="entry name" value="RfaE_dom_II"/>
</dbReference>
<gene>
    <name evidence="9" type="primary">rfaE2</name>
    <name evidence="9" type="ORF">KU392_12595</name>
</gene>
<dbReference type="PANTHER" id="PTHR43793">
    <property type="entry name" value="FAD SYNTHASE"/>
    <property type="match status" value="1"/>
</dbReference>
<keyword evidence="10" id="KW-1185">Reference proteome</keyword>
<dbReference type="NCBIfam" id="TIGR02199">
    <property type="entry name" value="rfaE_dom_II"/>
    <property type="match status" value="1"/>
</dbReference>
<name>A0ABS6NR31_9BURK</name>
<keyword evidence="4" id="KW-0547">Nucleotide-binding</keyword>
<comment type="catalytic activity">
    <reaction evidence="7">
        <text>D-glycero-beta-D-manno-heptose 1-phosphate + ATP + H(+) = ADP-D-glycero-beta-D-manno-heptose + diphosphate</text>
        <dbReference type="Rhea" id="RHEA:27465"/>
        <dbReference type="ChEBI" id="CHEBI:15378"/>
        <dbReference type="ChEBI" id="CHEBI:30616"/>
        <dbReference type="ChEBI" id="CHEBI:33019"/>
        <dbReference type="ChEBI" id="CHEBI:59967"/>
        <dbReference type="ChEBI" id="CHEBI:61593"/>
        <dbReference type="EC" id="2.7.7.70"/>
    </reaction>
</comment>